<keyword evidence="2" id="KW-1185">Reference proteome</keyword>
<evidence type="ECO:0000313" key="1">
    <source>
        <dbReference type="EMBL" id="NYT37511.1"/>
    </source>
</evidence>
<reference evidence="1 2" key="1">
    <citation type="submission" date="2020-07" db="EMBL/GenBank/DDBJ databases">
        <title>Taxonomic revisions and descriptions of new bacterial species based on genomic comparisons in the high-G+C-content subgroup of the family Alcaligenaceae.</title>
        <authorList>
            <person name="Szabo A."/>
            <person name="Felfoldi T."/>
        </authorList>
    </citation>
    <scope>NUCLEOTIDE SEQUENCE [LARGE SCALE GENOMIC DNA]</scope>
    <source>
        <strain evidence="1 2">DSM 25264</strain>
    </source>
</reference>
<evidence type="ECO:0000313" key="2">
    <source>
        <dbReference type="Proteomes" id="UP000580517"/>
    </source>
</evidence>
<dbReference type="AlphaFoldDB" id="A0A853FGB2"/>
<dbReference type="EMBL" id="JACCEW010000003">
    <property type="protein sequence ID" value="NYT37511.1"/>
    <property type="molecule type" value="Genomic_DNA"/>
</dbReference>
<organism evidence="1 2">
    <name type="scientific">Allopusillimonas soli</name>
    <dbReference type="NCBI Taxonomy" id="659016"/>
    <lineage>
        <taxon>Bacteria</taxon>
        <taxon>Pseudomonadati</taxon>
        <taxon>Pseudomonadota</taxon>
        <taxon>Betaproteobacteria</taxon>
        <taxon>Burkholderiales</taxon>
        <taxon>Alcaligenaceae</taxon>
        <taxon>Allopusillimonas</taxon>
    </lineage>
</organism>
<dbReference type="Proteomes" id="UP000580517">
    <property type="component" value="Unassembled WGS sequence"/>
</dbReference>
<accession>A0A853FGB2</accession>
<proteinExistence type="predicted"/>
<dbReference type="RefSeq" id="WP_129969353.1">
    <property type="nucleotide sequence ID" value="NZ_JACCEW010000003.1"/>
</dbReference>
<protein>
    <submittedName>
        <fullName evidence="1">Uncharacterized protein</fullName>
    </submittedName>
</protein>
<sequence length="173" mass="18347">MTTDSNIAPPDPGARIGLVAPEGIECIDCIAREYSPLPGFSVQPLSDMAPIGDELSLLAIIRMLNRGGAPLSRESYRSLGIHLECLAAPGLRISELHDGREGVLALEGDIEALNLALAGLAVVIRSDVPHESMVQVIITGHNAGADRDWYSDPLRPMPPGVKAVSVRVRTLGI</sequence>
<comment type="caution">
    <text evidence="1">The sequence shown here is derived from an EMBL/GenBank/DDBJ whole genome shotgun (WGS) entry which is preliminary data.</text>
</comment>
<name>A0A853FGB2_9BURK</name>
<gene>
    <name evidence="1" type="ORF">H0A68_11555</name>
</gene>